<evidence type="ECO:0000313" key="12">
    <source>
        <dbReference type="EMBL" id="OMJ83992.1"/>
    </source>
</evidence>
<dbReference type="InterPro" id="IPR017441">
    <property type="entry name" value="Protein_kinase_ATP_BS"/>
</dbReference>
<dbReference type="SMART" id="SM00220">
    <property type="entry name" value="S_TKc"/>
    <property type="match status" value="1"/>
</dbReference>
<dbReference type="InterPro" id="IPR011009">
    <property type="entry name" value="Kinase-like_dom_sf"/>
</dbReference>
<feature type="compositionally biased region" description="Polar residues" evidence="10">
    <location>
        <begin position="317"/>
        <end position="329"/>
    </location>
</feature>
<dbReference type="FunFam" id="1.10.510.10:FF:000339">
    <property type="entry name" value="Serine/threonine-protein kinase SRPK-like protein"/>
    <property type="match status" value="1"/>
</dbReference>
<evidence type="ECO:0000256" key="1">
    <source>
        <dbReference type="ARBA" id="ARBA00012513"/>
    </source>
</evidence>
<feature type="compositionally biased region" description="Polar residues" evidence="10">
    <location>
        <begin position="559"/>
        <end position="568"/>
    </location>
</feature>
<evidence type="ECO:0000256" key="3">
    <source>
        <dbReference type="ARBA" id="ARBA00022679"/>
    </source>
</evidence>
<feature type="region of interest" description="Disordered" evidence="10">
    <location>
        <begin position="243"/>
        <end position="329"/>
    </location>
</feature>
<dbReference type="PANTHER" id="PTHR47634:SF9">
    <property type="entry name" value="PROTEIN KINASE DOMAIN-CONTAINING PROTEIN-RELATED"/>
    <property type="match status" value="1"/>
</dbReference>
<feature type="compositionally biased region" description="Basic residues" evidence="10">
    <location>
        <begin position="299"/>
        <end position="309"/>
    </location>
</feature>
<evidence type="ECO:0000256" key="9">
    <source>
        <dbReference type="PROSITE-ProRule" id="PRU10141"/>
    </source>
</evidence>
<dbReference type="InterPro" id="IPR051334">
    <property type="entry name" value="SRPK"/>
</dbReference>
<evidence type="ECO:0000256" key="6">
    <source>
        <dbReference type="ARBA" id="ARBA00022840"/>
    </source>
</evidence>
<dbReference type="OrthoDB" id="2649at2759"/>
<feature type="binding site" evidence="9">
    <location>
        <position position="69"/>
    </location>
    <ligand>
        <name>ATP</name>
        <dbReference type="ChEBI" id="CHEBI:30616"/>
    </ligand>
</feature>
<feature type="compositionally biased region" description="Acidic residues" evidence="10">
    <location>
        <begin position="549"/>
        <end position="558"/>
    </location>
</feature>
<evidence type="ECO:0000256" key="4">
    <source>
        <dbReference type="ARBA" id="ARBA00022741"/>
    </source>
</evidence>
<comment type="caution">
    <text evidence="12">The sequence shown here is derived from an EMBL/GenBank/DDBJ whole genome shotgun (WGS) entry which is preliminary data.</text>
</comment>
<comment type="catalytic activity">
    <reaction evidence="8">
        <text>L-seryl-[protein] + ATP = O-phospho-L-seryl-[protein] + ADP + H(+)</text>
        <dbReference type="Rhea" id="RHEA:17989"/>
        <dbReference type="Rhea" id="RHEA-COMP:9863"/>
        <dbReference type="Rhea" id="RHEA-COMP:11604"/>
        <dbReference type="ChEBI" id="CHEBI:15378"/>
        <dbReference type="ChEBI" id="CHEBI:29999"/>
        <dbReference type="ChEBI" id="CHEBI:30616"/>
        <dbReference type="ChEBI" id="CHEBI:83421"/>
        <dbReference type="ChEBI" id="CHEBI:456216"/>
        <dbReference type="EC" id="2.7.11.1"/>
    </reaction>
</comment>
<dbReference type="InterPro" id="IPR008271">
    <property type="entry name" value="Ser/Thr_kinase_AS"/>
</dbReference>
<keyword evidence="6 9" id="KW-0067">ATP-binding</keyword>
<gene>
    <name evidence="12" type="ORF">SteCoe_14978</name>
</gene>
<keyword evidence="3" id="KW-0808">Transferase</keyword>
<dbReference type="GO" id="GO:0000245">
    <property type="term" value="P:spliceosomal complex assembly"/>
    <property type="evidence" value="ECO:0007669"/>
    <property type="project" value="TreeGrafter"/>
</dbReference>
<proteinExistence type="predicted"/>
<evidence type="ECO:0000256" key="10">
    <source>
        <dbReference type="SAM" id="MobiDB-lite"/>
    </source>
</evidence>
<evidence type="ECO:0000256" key="8">
    <source>
        <dbReference type="ARBA" id="ARBA00048679"/>
    </source>
</evidence>
<evidence type="ECO:0000256" key="5">
    <source>
        <dbReference type="ARBA" id="ARBA00022777"/>
    </source>
</evidence>
<dbReference type="SUPFAM" id="SSF56112">
    <property type="entry name" value="Protein kinase-like (PK-like)"/>
    <property type="match status" value="1"/>
</dbReference>
<dbReference type="PANTHER" id="PTHR47634">
    <property type="entry name" value="PROTEIN KINASE DOMAIN-CONTAINING PROTEIN-RELATED"/>
    <property type="match status" value="1"/>
</dbReference>
<evidence type="ECO:0000256" key="2">
    <source>
        <dbReference type="ARBA" id="ARBA00022527"/>
    </source>
</evidence>
<dbReference type="GO" id="GO:0005524">
    <property type="term" value="F:ATP binding"/>
    <property type="evidence" value="ECO:0007669"/>
    <property type="project" value="UniProtKB-UniRule"/>
</dbReference>
<dbReference type="PROSITE" id="PS50011">
    <property type="entry name" value="PROTEIN_KINASE_DOM"/>
    <property type="match status" value="1"/>
</dbReference>
<sequence length="588" mass="68532">MSSYEEESSVIYDDTQESGKDYRQGGYHPVELGDLFANRYLVVQKLGWGHFSTVWLCKDTLHDTFIAMKVQKSAPNYTEAALDEIDLLMKISKHHNEPLWATAVKQYHKEEKSHIEKHGISINHCYVVQLLNTFSHTGPNGTHVCLVFEVLGVNLLEIIKFYQYKGIPINLCRNISKQVLIGLDYLHRICGIIHTDLKPENVIVQLTQAQVKELFIKGRIETREPLAPVVKEMKMPIYKEIDDRNSESDTENIKEVDEKKKKKIDKKKRYRKRKQEQKKQMKEMQKVLGENTTAAGQEKKKKKKKKSKKNKGENPQKTDSLSGFPTEESLNTAEIDPNLKIKIADLGNACWLDRHFSTEIQTRQYRSPEVILGINYNHTADVWSFACMLFELLTGDFLFDPRTNDNFGKDEDHLAQMIETLGIMPREWALSGQYAKKLLNRIGELKNIKQLKIWLLHDVLIEKYRFKIQEADELCSFLSPMLVFRPEKRCTAEQALKHNWLNQGNNDFKMSEEEYQDYINLCENKRVETLQRYEHEGYASSPEVPQEYSGEDCDEEDNSSTGSWFSEDTNPDMFAVHEEEYHQQFIIR</sequence>
<evidence type="ECO:0000313" key="13">
    <source>
        <dbReference type="Proteomes" id="UP000187209"/>
    </source>
</evidence>
<dbReference type="EMBL" id="MPUH01000284">
    <property type="protein sequence ID" value="OMJ83992.1"/>
    <property type="molecule type" value="Genomic_DNA"/>
</dbReference>
<dbReference type="Pfam" id="PF00069">
    <property type="entry name" value="Pkinase"/>
    <property type="match status" value="2"/>
</dbReference>
<dbReference type="GO" id="GO:0004674">
    <property type="term" value="F:protein serine/threonine kinase activity"/>
    <property type="evidence" value="ECO:0007669"/>
    <property type="project" value="UniProtKB-KW"/>
</dbReference>
<dbReference type="PROSITE" id="PS00108">
    <property type="entry name" value="PROTEIN_KINASE_ST"/>
    <property type="match status" value="1"/>
</dbReference>
<dbReference type="GO" id="GO:0050684">
    <property type="term" value="P:regulation of mRNA processing"/>
    <property type="evidence" value="ECO:0007669"/>
    <property type="project" value="TreeGrafter"/>
</dbReference>
<keyword evidence="2" id="KW-0723">Serine/threonine-protein kinase</keyword>
<protein>
    <recommendedName>
        <fullName evidence="1">non-specific serine/threonine protein kinase</fullName>
        <ecNumber evidence="1">2.7.11.1</ecNumber>
    </recommendedName>
</protein>
<name>A0A1R2C4P2_9CILI</name>
<dbReference type="Gene3D" id="1.10.510.10">
    <property type="entry name" value="Transferase(Phosphotransferase) domain 1"/>
    <property type="match status" value="2"/>
</dbReference>
<dbReference type="InterPro" id="IPR000719">
    <property type="entry name" value="Prot_kinase_dom"/>
</dbReference>
<evidence type="ECO:0000259" key="11">
    <source>
        <dbReference type="PROSITE" id="PS50011"/>
    </source>
</evidence>
<keyword evidence="5" id="KW-0418">Kinase</keyword>
<dbReference type="EC" id="2.7.11.1" evidence="1"/>
<reference evidence="12 13" key="1">
    <citation type="submission" date="2016-11" db="EMBL/GenBank/DDBJ databases">
        <title>The macronuclear genome of Stentor coeruleus: a giant cell with tiny introns.</title>
        <authorList>
            <person name="Slabodnick M."/>
            <person name="Ruby J.G."/>
            <person name="Reiff S.B."/>
            <person name="Swart E.C."/>
            <person name="Gosai S."/>
            <person name="Prabakaran S."/>
            <person name="Witkowska E."/>
            <person name="Larue G.E."/>
            <person name="Fisher S."/>
            <person name="Freeman R.M."/>
            <person name="Gunawardena J."/>
            <person name="Chu W."/>
            <person name="Stover N.A."/>
            <person name="Gregory B.D."/>
            <person name="Nowacki M."/>
            <person name="Derisi J."/>
            <person name="Roy S.W."/>
            <person name="Marshall W.F."/>
            <person name="Sood P."/>
        </authorList>
    </citation>
    <scope>NUCLEOTIDE SEQUENCE [LARGE SCALE GENOMIC DNA]</scope>
    <source>
        <strain evidence="12">WM001</strain>
    </source>
</reference>
<evidence type="ECO:0000256" key="7">
    <source>
        <dbReference type="ARBA" id="ARBA00047899"/>
    </source>
</evidence>
<feature type="compositionally biased region" description="Basic and acidic residues" evidence="10">
    <location>
        <begin position="243"/>
        <end position="259"/>
    </location>
</feature>
<accession>A0A1R2C4P2</accession>
<dbReference type="AlphaFoldDB" id="A0A1R2C4P2"/>
<feature type="compositionally biased region" description="Basic residues" evidence="10">
    <location>
        <begin position="260"/>
        <end position="276"/>
    </location>
</feature>
<feature type="region of interest" description="Disordered" evidence="10">
    <location>
        <begin position="537"/>
        <end position="569"/>
    </location>
</feature>
<dbReference type="Gene3D" id="3.30.200.20">
    <property type="entry name" value="Phosphorylase Kinase, domain 1"/>
    <property type="match status" value="1"/>
</dbReference>
<dbReference type="PROSITE" id="PS00107">
    <property type="entry name" value="PROTEIN_KINASE_ATP"/>
    <property type="match status" value="1"/>
</dbReference>
<dbReference type="Proteomes" id="UP000187209">
    <property type="component" value="Unassembled WGS sequence"/>
</dbReference>
<feature type="domain" description="Protein kinase" evidence="11">
    <location>
        <begin position="40"/>
        <end position="501"/>
    </location>
</feature>
<keyword evidence="13" id="KW-1185">Reference proteome</keyword>
<comment type="catalytic activity">
    <reaction evidence="7">
        <text>L-threonyl-[protein] + ATP = O-phospho-L-threonyl-[protein] + ADP + H(+)</text>
        <dbReference type="Rhea" id="RHEA:46608"/>
        <dbReference type="Rhea" id="RHEA-COMP:11060"/>
        <dbReference type="Rhea" id="RHEA-COMP:11605"/>
        <dbReference type="ChEBI" id="CHEBI:15378"/>
        <dbReference type="ChEBI" id="CHEBI:30013"/>
        <dbReference type="ChEBI" id="CHEBI:30616"/>
        <dbReference type="ChEBI" id="CHEBI:61977"/>
        <dbReference type="ChEBI" id="CHEBI:456216"/>
        <dbReference type="EC" id="2.7.11.1"/>
    </reaction>
</comment>
<organism evidence="12 13">
    <name type="scientific">Stentor coeruleus</name>
    <dbReference type="NCBI Taxonomy" id="5963"/>
    <lineage>
        <taxon>Eukaryota</taxon>
        <taxon>Sar</taxon>
        <taxon>Alveolata</taxon>
        <taxon>Ciliophora</taxon>
        <taxon>Postciliodesmatophora</taxon>
        <taxon>Heterotrichea</taxon>
        <taxon>Heterotrichida</taxon>
        <taxon>Stentoridae</taxon>
        <taxon>Stentor</taxon>
    </lineage>
</organism>
<keyword evidence="4 9" id="KW-0547">Nucleotide-binding</keyword>